<feature type="transmembrane region" description="Helical" evidence="1">
    <location>
        <begin position="89"/>
        <end position="108"/>
    </location>
</feature>
<evidence type="ECO:0000313" key="2">
    <source>
        <dbReference type="EMBL" id="KAJ8943852.1"/>
    </source>
</evidence>
<dbReference type="PANTHER" id="PTHR46289">
    <property type="entry name" value="52 KDA REPRESSOR OF THE INHIBITOR OF THE PROTEIN KINASE-LIKE PROTEIN-RELATED"/>
    <property type="match status" value="1"/>
</dbReference>
<keyword evidence="3" id="KW-1185">Reference proteome</keyword>
<accession>A0AAV8XYS4</accession>
<dbReference type="EMBL" id="JANEYF010002643">
    <property type="protein sequence ID" value="KAJ8943852.1"/>
    <property type="molecule type" value="Genomic_DNA"/>
</dbReference>
<reference evidence="2" key="1">
    <citation type="journal article" date="2023" name="Insect Mol. Biol.">
        <title>Genome sequencing provides insights into the evolution of gene families encoding plant cell wall-degrading enzymes in longhorned beetles.</title>
        <authorList>
            <person name="Shin N.R."/>
            <person name="Okamura Y."/>
            <person name="Kirsch R."/>
            <person name="Pauchet Y."/>
        </authorList>
    </citation>
    <scope>NUCLEOTIDE SEQUENCE</scope>
    <source>
        <strain evidence="2">RBIC_L_NR</strain>
    </source>
</reference>
<dbReference type="InterPro" id="IPR052958">
    <property type="entry name" value="IFN-induced_PKR_regulator"/>
</dbReference>
<keyword evidence="1" id="KW-1133">Transmembrane helix</keyword>
<dbReference type="AlphaFoldDB" id="A0AAV8XYS4"/>
<gene>
    <name evidence="2" type="ORF">NQ314_009622</name>
</gene>
<comment type="caution">
    <text evidence="2">The sequence shown here is derived from an EMBL/GenBank/DDBJ whole genome shotgun (WGS) entry which is preliminary data.</text>
</comment>
<keyword evidence="1" id="KW-0472">Membrane</keyword>
<protein>
    <recommendedName>
        <fullName evidence="4">HAT C-terminal dimerisation domain-containing protein</fullName>
    </recommendedName>
</protein>
<evidence type="ECO:0000313" key="3">
    <source>
        <dbReference type="Proteomes" id="UP001162156"/>
    </source>
</evidence>
<name>A0AAV8XYS4_9CUCU</name>
<evidence type="ECO:0008006" key="4">
    <source>
        <dbReference type="Google" id="ProtNLM"/>
    </source>
</evidence>
<evidence type="ECO:0000256" key="1">
    <source>
        <dbReference type="SAM" id="Phobius"/>
    </source>
</evidence>
<sequence length="172" mass="20275">MTHHFIQELESRFNKRLPGIIPLEGLIPAKLQKYSIQEIVKVGIIYESEIKMSEGQFKAEILQWKKDGKEKQTFLQLQWKPFPSAMTFSLQYILCLLYLPLFVSTATAKRSFSTIKRLKTYLWSTMLEERLNGLALLNIHKDIDIDNNKVIDRFVTIKPRRMQLKDWSNIND</sequence>
<organism evidence="2 3">
    <name type="scientific">Rhamnusium bicolor</name>
    <dbReference type="NCBI Taxonomy" id="1586634"/>
    <lineage>
        <taxon>Eukaryota</taxon>
        <taxon>Metazoa</taxon>
        <taxon>Ecdysozoa</taxon>
        <taxon>Arthropoda</taxon>
        <taxon>Hexapoda</taxon>
        <taxon>Insecta</taxon>
        <taxon>Pterygota</taxon>
        <taxon>Neoptera</taxon>
        <taxon>Endopterygota</taxon>
        <taxon>Coleoptera</taxon>
        <taxon>Polyphaga</taxon>
        <taxon>Cucujiformia</taxon>
        <taxon>Chrysomeloidea</taxon>
        <taxon>Cerambycidae</taxon>
        <taxon>Lepturinae</taxon>
        <taxon>Rhagiini</taxon>
        <taxon>Rhamnusium</taxon>
    </lineage>
</organism>
<proteinExistence type="predicted"/>
<dbReference type="Proteomes" id="UP001162156">
    <property type="component" value="Unassembled WGS sequence"/>
</dbReference>
<dbReference type="PANTHER" id="PTHR46289:SF14">
    <property type="entry name" value="DUF4371 DOMAIN-CONTAINING PROTEIN"/>
    <property type="match status" value="1"/>
</dbReference>
<keyword evidence="1" id="KW-0812">Transmembrane</keyword>